<sequence>MSFSVDFVPSTETQDLSYHDKINYILTRVIQRSIVVLETSLTPEEEMGLIEKTMNQINFKDFNGIRLVSFDSGETLKRTKLFGRSSNTRTFTIVAPNDAVSILKDDRGILSIKFNR</sequence>
<dbReference type="EMBL" id="BARS01021228">
    <property type="protein sequence ID" value="GAG13986.1"/>
    <property type="molecule type" value="Genomic_DNA"/>
</dbReference>
<gene>
    <name evidence="1" type="ORF">S01H1_34131</name>
</gene>
<dbReference type="Pfam" id="PF09846">
    <property type="entry name" value="OapB"/>
    <property type="match status" value="1"/>
</dbReference>
<dbReference type="AlphaFoldDB" id="X0WMT3"/>
<accession>X0WMT3</accession>
<reference evidence="1" key="1">
    <citation type="journal article" date="2014" name="Front. Microbiol.">
        <title>High frequency of phylogenetically diverse reductive dehalogenase-homologous genes in deep subseafloor sedimentary metagenomes.</title>
        <authorList>
            <person name="Kawai M."/>
            <person name="Futagami T."/>
            <person name="Toyoda A."/>
            <person name="Takaki Y."/>
            <person name="Nishi S."/>
            <person name="Hori S."/>
            <person name="Arai W."/>
            <person name="Tsubouchi T."/>
            <person name="Morono Y."/>
            <person name="Uchiyama I."/>
            <person name="Ito T."/>
            <person name="Fujiyama A."/>
            <person name="Inagaki F."/>
            <person name="Takami H."/>
        </authorList>
    </citation>
    <scope>NUCLEOTIDE SEQUENCE</scope>
    <source>
        <strain evidence="1">Expedition CK06-06</strain>
    </source>
</reference>
<dbReference type="InterPro" id="IPR012017">
    <property type="entry name" value="OapB-like"/>
</dbReference>
<proteinExistence type="predicted"/>
<comment type="caution">
    <text evidence="1">The sequence shown here is derived from an EMBL/GenBank/DDBJ whole genome shotgun (WGS) entry which is preliminary data.</text>
</comment>
<name>X0WMT3_9ZZZZ</name>
<evidence type="ECO:0008006" key="2">
    <source>
        <dbReference type="Google" id="ProtNLM"/>
    </source>
</evidence>
<protein>
    <recommendedName>
        <fullName evidence="2">DUF2073 domain-containing protein</fullName>
    </recommendedName>
</protein>
<organism evidence="1">
    <name type="scientific">marine sediment metagenome</name>
    <dbReference type="NCBI Taxonomy" id="412755"/>
    <lineage>
        <taxon>unclassified sequences</taxon>
        <taxon>metagenomes</taxon>
        <taxon>ecological metagenomes</taxon>
    </lineage>
</organism>
<evidence type="ECO:0000313" key="1">
    <source>
        <dbReference type="EMBL" id="GAG13986.1"/>
    </source>
</evidence>